<evidence type="ECO:0000256" key="4">
    <source>
        <dbReference type="SAM" id="MobiDB-lite"/>
    </source>
</evidence>
<dbReference type="InterPro" id="IPR012340">
    <property type="entry name" value="NA-bd_OB-fold"/>
</dbReference>
<proteinExistence type="predicted"/>
<feature type="domain" description="TRNA-binding" evidence="5">
    <location>
        <begin position="74"/>
        <end position="180"/>
    </location>
</feature>
<feature type="compositionally biased region" description="Polar residues" evidence="4">
    <location>
        <begin position="22"/>
        <end position="35"/>
    </location>
</feature>
<dbReference type="InterPro" id="IPR051270">
    <property type="entry name" value="Tyrosine-tRNA_ligase_regulator"/>
</dbReference>
<accession>A0A0D6R313</accession>
<evidence type="ECO:0000256" key="2">
    <source>
        <dbReference type="ARBA" id="ARBA00022884"/>
    </source>
</evidence>
<name>A0A0D6R313_ARACU</name>
<evidence type="ECO:0000256" key="1">
    <source>
        <dbReference type="ARBA" id="ARBA00022555"/>
    </source>
</evidence>
<keyword evidence="1 3" id="KW-0820">tRNA-binding</keyword>
<dbReference type="PANTHER" id="PTHR11586:SF37">
    <property type="entry name" value="TRNA-BINDING DOMAIN-CONTAINING PROTEIN"/>
    <property type="match status" value="1"/>
</dbReference>
<feature type="compositionally biased region" description="Low complexity" evidence="4">
    <location>
        <begin position="48"/>
        <end position="59"/>
    </location>
</feature>
<protein>
    <recommendedName>
        <fullName evidence="5">tRNA-binding domain-containing protein</fullName>
    </recommendedName>
</protein>
<dbReference type="PROSITE" id="PS50886">
    <property type="entry name" value="TRBD"/>
    <property type="match status" value="1"/>
</dbReference>
<organism evidence="6">
    <name type="scientific">Araucaria cunninghamii</name>
    <name type="common">Hoop pine</name>
    <name type="synonym">Moreton Bay pine</name>
    <dbReference type="NCBI Taxonomy" id="56994"/>
    <lineage>
        <taxon>Eukaryota</taxon>
        <taxon>Viridiplantae</taxon>
        <taxon>Streptophyta</taxon>
        <taxon>Embryophyta</taxon>
        <taxon>Tracheophyta</taxon>
        <taxon>Spermatophyta</taxon>
        <taxon>Pinopsida</taxon>
        <taxon>Pinidae</taxon>
        <taxon>Conifers II</taxon>
        <taxon>Araucariales</taxon>
        <taxon>Araucariaceae</taxon>
        <taxon>Araucaria</taxon>
    </lineage>
</organism>
<evidence type="ECO:0000256" key="3">
    <source>
        <dbReference type="PROSITE-ProRule" id="PRU00209"/>
    </source>
</evidence>
<evidence type="ECO:0000313" key="6">
    <source>
        <dbReference type="EMBL" id="JAG97096.1"/>
    </source>
</evidence>
<dbReference type="Gene3D" id="2.40.50.140">
    <property type="entry name" value="Nucleic acid-binding proteins"/>
    <property type="match status" value="1"/>
</dbReference>
<sequence>MGSALDDAIAYIDHLIQRISLSTPKETPHNSSKHNTSVRKESKHGTPASSSNASGNNKATTGRPVESNSEMEEIFTKAQIQVGYIEEVYNHPASEKLYICKVQVAEGETRQVVAGLRKYFSASELQGKMVCIVANLKPAKLAGQLSEAMVLAGEASQPNGELIVKVLEPPSDAAIGERIFIEARQPSSNPVKQLSSKVWEKIVSLLRVEAGIAKFDGKPIATSTGPVKVPELSDGSIH</sequence>
<dbReference type="Pfam" id="PF01588">
    <property type="entry name" value="tRNA_bind"/>
    <property type="match status" value="1"/>
</dbReference>
<dbReference type="SUPFAM" id="SSF50249">
    <property type="entry name" value="Nucleic acid-binding proteins"/>
    <property type="match status" value="1"/>
</dbReference>
<keyword evidence="2 3" id="KW-0694">RNA-binding</keyword>
<feature type="region of interest" description="Disordered" evidence="4">
    <location>
        <begin position="22"/>
        <end position="69"/>
    </location>
</feature>
<dbReference type="PANTHER" id="PTHR11586">
    <property type="entry name" value="TRNA-AMINOACYLATION COFACTOR ARC1 FAMILY MEMBER"/>
    <property type="match status" value="1"/>
</dbReference>
<dbReference type="EMBL" id="GCKF01034930">
    <property type="protein sequence ID" value="JAG97096.1"/>
    <property type="molecule type" value="Transcribed_RNA"/>
</dbReference>
<evidence type="ECO:0000259" key="5">
    <source>
        <dbReference type="PROSITE" id="PS50886"/>
    </source>
</evidence>
<dbReference type="AlphaFoldDB" id="A0A0D6R313"/>
<dbReference type="InterPro" id="IPR002547">
    <property type="entry name" value="tRNA-bd_dom"/>
</dbReference>
<reference evidence="6" key="1">
    <citation type="submission" date="2015-03" db="EMBL/GenBank/DDBJ databases">
        <title>A transcriptome of Araucaria cunninghamii, an australian fine timber species.</title>
        <authorList>
            <person name="Jing Yi C.J.Y."/>
            <person name="Yin San L.Y.S."/>
            <person name="Abdul Karim S.S."/>
            <person name="Wan Azmi N.N."/>
            <person name="Hercus R.R."/>
            <person name="Croft L.L."/>
        </authorList>
    </citation>
    <scope>NUCLEOTIDE SEQUENCE</scope>
    <source>
        <strain evidence="6">MI0301</strain>
        <tissue evidence="6">Leaf</tissue>
    </source>
</reference>
<dbReference type="GO" id="GO:0000049">
    <property type="term" value="F:tRNA binding"/>
    <property type="evidence" value="ECO:0007669"/>
    <property type="project" value="UniProtKB-UniRule"/>
</dbReference>